<gene>
    <name evidence="2" type="ORF">VNO80_02183</name>
</gene>
<name>A0AAN9NPX6_PHACN</name>
<evidence type="ECO:0000313" key="3">
    <source>
        <dbReference type="Proteomes" id="UP001374584"/>
    </source>
</evidence>
<evidence type="ECO:0000313" key="2">
    <source>
        <dbReference type="EMBL" id="KAK7376767.1"/>
    </source>
</evidence>
<dbReference type="Proteomes" id="UP001374584">
    <property type="component" value="Unassembled WGS sequence"/>
</dbReference>
<dbReference type="EMBL" id="JAYMYR010000002">
    <property type="protein sequence ID" value="KAK7376767.1"/>
    <property type="molecule type" value="Genomic_DNA"/>
</dbReference>
<proteinExistence type="predicted"/>
<organism evidence="2 3">
    <name type="scientific">Phaseolus coccineus</name>
    <name type="common">Scarlet runner bean</name>
    <name type="synonym">Phaseolus multiflorus</name>
    <dbReference type="NCBI Taxonomy" id="3886"/>
    <lineage>
        <taxon>Eukaryota</taxon>
        <taxon>Viridiplantae</taxon>
        <taxon>Streptophyta</taxon>
        <taxon>Embryophyta</taxon>
        <taxon>Tracheophyta</taxon>
        <taxon>Spermatophyta</taxon>
        <taxon>Magnoliopsida</taxon>
        <taxon>eudicotyledons</taxon>
        <taxon>Gunneridae</taxon>
        <taxon>Pentapetalae</taxon>
        <taxon>rosids</taxon>
        <taxon>fabids</taxon>
        <taxon>Fabales</taxon>
        <taxon>Fabaceae</taxon>
        <taxon>Papilionoideae</taxon>
        <taxon>50 kb inversion clade</taxon>
        <taxon>NPAAA clade</taxon>
        <taxon>indigoferoid/millettioid clade</taxon>
        <taxon>Phaseoleae</taxon>
        <taxon>Phaseolus</taxon>
    </lineage>
</organism>
<feature type="region of interest" description="Disordered" evidence="1">
    <location>
        <begin position="1"/>
        <end position="23"/>
    </location>
</feature>
<dbReference type="AlphaFoldDB" id="A0AAN9NPX6"/>
<keyword evidence="3" id="KW-1185">Reference proteome</keyword>
<comment type="caution">
    <text evidence="2">The sequence shown here is derived from an EMBL/GenBank/DDBJ whole genome shotgun (WGS) entry which is preliminary data.</text>
</comment>
<protein>
    <submittedName>
        <fullName evidence="2">Uncharacterized protein</fullName>
    </submittedName>
</protein>
<feature type="compositionally biased region" description="Polar residues" evidence="1">
    <location>
        <begin position="14"/>
        <end position="23"/>
    </location>
</feature>
<reference evidence="2 3" key="1">
    <citation type="submission" date="2024-01" db="EMBL/GenBank/DDBJ databases">
        <title>The genomes of 5 underutilized Papilionoideae crops provide insights into root nodulation and disease resistanc.</title>
        <authorList>
            <person name="Jiang F."/>
        </authorList>
    </citation>
    <scope>NUCLEOTIDE SEQUENCE [LARGE SCALE GENOMIC DNA]</scope>
    <source>
        <strain evidence="2">JINMINGXINNONG_FW02</strain>
        <tissue evidence="2">Leaves</tissue>
    </source>
</reference>
<sequence>MTREAHAKRLPSPKHNNPKLQPFSFSSLKKSRLEQRKYVLASLSSFELCAMHKADQNLVFFCTLSLLVKRAKESMHSDGTPFTFFTRFLIHHA</sequence>
<evidence type="ECO:0000256" key="1">
    <source>
        <dbReference type="SAM" id="MobiDB-lite"/>
    </source>
</evidence>
<accession>A0AAN9NPX6</accession>